<dbReference type="InParanoid" id="A0A6P7FQI9"/>
<evidence type="ECO:0000259" key="1">
    <source>
        <dbReference type="Pfam" id="PF13358"/>
    </source>
</evidence>
<name>A0A6P7FQI9_DIAVI</name>
<dbReference type="Pfam" id="PF13358">
    <property type="entry name" value="DDE_3"/>
    <property type="match status" value="1"/>
</dbReference>
<dbReference type="Gene3D" id="3.30.420.10">
    <property type="entry name" value="Ribonuclease H-like superfamily/Ribonuclease H"/>
    <property type="match status" value="1"/>
</dbReference>
<sequence>MIVLNEQSKRICMNVYKNLQNDPENSCKDSIIRKAAFLTGIPYFTMRDIVKSGVKKRKTRWDAGKPKQINIVTAKYLRNLVYEEYKQNVIPTIDIIYTKLIAMGRSCPKTTLRRRLKKLGFKYKIVDKRVAIMESKRIVHWRLDYLEKIQEYRDQQRTIYYLDETWYDTHDTASKGWTDDSRRCQLKDIPPNKGSRMIIVHCGSANGWVPNGLMLCGKKIEKCSIDYHQNMNSTIFEEWFKNTLLPNITPGSVIVMDNASYHSRLLKKIPNSSSSKQELKDFLSDNDLYFEDNYNKKQLLEVLRTKTYKKQYILDTIAIQHGHTVLRLPPYFCIFNPIELIWGQVKKRIRRKKEAVNHVVKVEDEYRRLGKFFSNSGKLIINLVDSDDDESSSAGEIF</sequence>
<evidence type="ECO:0000313" key="2">
    <source>
        <dbReference type="RefSeq" id="XP_028135175.1"/>
    </source>
</evidence>
<feature type="domain" description="Tc1-like transposase DDE" evidence="1">
    <location>
        <begin position="159"/>
        <end position="353"/>
    </location>
</feature>
<proteinExistence type="predicted"/>
<gene>
    <name evidence="2" type="primary">LOC114330066</name>
</gene>
<protein>
    <submittedName>
        <fullName evidence="2">Uncharacterized protein LOC114330066</fullName>
    </submittedName>
</protein>
<dbReference type="GO" id="GO:0003676">
    <property type="term" value="F:nucleic acid binding"/>
    <property type="evidence" value="ECO:0007669"/>
    <property type="project" value="InterPro"/>
</dbReference>
<dbReference type="InterPro" id="IPR036397">
    <property type="entry name" value="RNaseH_sf"/>
</dbReference>
<reference evidence="2" key="1">
    <citation type="submission" date="2025-08" db="UniProtKB">
        <authorList>
            <consortium name="RefSeq"/>
        </authorList>
    </citation>
    <scope>IDENTIFICATION</scope>
    <source>
        <tissue evidence="2">Whole insect</tissue>
    </source>
</reference>
<organism evidence="2">
    <name type="scientific">Diabrotica virgifera virgifera</name>
    <name type="common">western corn rootworm</name>
    <dbReference type="NCBI Taxonomy" id="50390"/>
    <lineage>
        <taxon>Eukaryota</taxon>
        <taxon>Metazoa</taxon>
        <taxon>Ecdysozoa</taxon>
        <taxon>Arthropoda</taxon>
        <taxon>Hexapoda</taxon>
        <taxon>Insecta</taxon>
        <taxon>Pterygota</taxon>
        <taxon>Neoptera</taxon>
        <taxon>Endopterygota</taxon>
        <taxon>Coleoptera</taxon>
        <taxon>Polyphaga</taxon>
        <taxon>Cucujiformia</taxon>
        <taxon>Chrysomeloidea</taxon>
        <taxon>Chrysomelidae</taxon>
        <taxon>Galerucinae</taxon>
        <taxon>Diabroticina</taxon>
        <taxon>Diabroticites</taxon>
        <taxon>Diabrotica</taxon>
    </lineage>
</organism>
<dbReference type="AlphaFoldDB" id="A0A6P7FQI9"/>
<dbReference type="PANTHER" id="PTHR33939:SF1">
    <property type="entry name" value="DUF4371 DOMAIN-CONTAINING PROTEIN"/>
    <property type="match status" value="1"/>
</dbReference>
<dbReference type="InterPro" id="IPR038717">
    <property type="entry name" value="Tc1-like_DDE_dom"/>
</dbReference>
<accession>A0A6P7FQI9</accession>
<dbReference type="PANTHER" id="PTHR33939">
    <property type="entry name" value="PROTEIN CBG22215"/>
    <property type="match status" value="1"/>
</dbReference>
<dbReference type="RefSeq" id="XP_028135175.1">
    <property type="nucleotide sequence ID" value="XM_028279374.1"/>
</dbReference>